<dbReference type="Proteomes" id="UP000264820">
    <property type="component" value="Unplaced"/>
</dbReference>
<reference evidence="1" key="2">
    <citation type="submission" date="2025-09" db="UniProtKB">
        <authorList>
            <consortium name="Ensembl"/>
        </authorList>
    </citation>
    <scope>IDENTIFICATION</scope>
</reference>
<proteinExistence type="predicted"/>
<dbReference type="Ensembl" id="ENSHCOT00000002304.1">
    <property type="protein sequence ID" value="ENSHCOP00000007257.1"/>
    <property type="gene ID" value="ENSHCOG00000009217.1"/>
</dbReference>
<evidence type="ECO:0000313" key="2">
    <source>
        <dbReference type="Proteomes" id="UP000264820"/>
    </source>
</evidence>
<name>A0A3Q2XSQ9_HIPCM</name>
<keyword evidence="2" id="KW-1185">Reference proteome</keyword>
<reference evidence="1" key="1">
    <citation type="submission" date="2025-08" db="UniProtKB">
        <authorList>
            <consortium name="Ensembl"/>
        </authorList>
    </citation>
    <scope>IDENTIFICATION</scope>
</reference>
<organism evidence="1 2">
    <name type="scientific">Hippocampus comes</name>
    <name type="common">Tiger tail seahorse</name>
    <dbReference type="NCBI Taxonomy" id="109280"/>
    <lineage>
        <taxon>Eukaryota</taxon>
        <taxon>Metazoa</taxon>
        <taxon>Chordata</taxon>
        <taxon>Craniata</taxon>
        <taxon>Vertebrata</taxon>
        <taxon>Euteleostomi</taxon>
        <taxon>Actinopterygii</taxon>
        <taxon>Neopterygii</taxon>
        <taxon>Teleostei</taxon>
        <taxon>Neoteleostei</taxon>
        <taxon>Acanthomorphata</taxon>
        <taxon>Syngnathiaria</taxon>
        <taxon>Syngnathiformes</taxon>
        <taxon>Syngnathoidei</taxon>
        <taxon>Syngnathidae</taxon>
        <taxon>Hippocampus</taxon>
    </lineage>
</organism>
<evidence type="ECO:0000313" key="1">
    <source>
        <dbReference type="Ensembl" id="ENSHCOP00000007257.1"/>
    </source>
</evidence>
<protein>
    <submittedName>
        <fullName evidence="1">Uncharacterized protein</fullName>
    </submittedName>
</protein>
<accession>A0A3Q2XSQ9</accession>
<dbReference type="AlphaFoldDB" id="A0A3Q2XSQ9"/>
<sequence>MPSRLASMTAQKLPRWVTCSPLGSWKATIVATPAGWPTAASATRSPDPAGIAAPQKLRCVLLDFQTSNKSSLVSTASDLSPEKPG</sequence>